<dbReference type="SUPFAM" id="SSF47413">
    <property type="entry name" value="lambda repressor-like DNA-binding domains"/>
    <property type="match status" value="1"/>
</dbReference>
<dbReference type="SMART" id="SM00530">
    <property type="entry name" value="HTH_XRE"/>
    <property type="match status" value="1"/>
</dbReference>
<dbReference type="InterPro" id="IPR010982">
    <property type="entry name" value="Lambda_DNA-bd_dom_sf"/>
</dbReference>
<dbReference type="CDD" id="cd00093">
    <property type="entry name" value="HTH_XRE"/>
    <property type="match status" value="1"/>
</dbReference>
<dbReference type="STRING" id="933944.AN215_27140"/>
<dbReference type="AlphaFoldDB" id="A0A1E7JIZ1"/>
<evidence type="ECO:0000259" key="1">
    <source>
        <dbReference type="PROSITE" id="PS50943"/>
    </source>
</evidence>
<dbReference type="EMBL" id="LJGT01000041">
    <property type="protein sequence ID" value="OEU86426.1"/>
    <property type="molecule type" value="Genomic_DNA"/>
</dbReference>
<comment type="caution">
    <text evidence="2">The sequence shown here is derived from an EMBL/GenBank/DDBJ whole genome shotgun (WGS) entry which is preliminary data.</text>
</comment>
<name>A0A1E7JIZ1_9ACTN</name>
<evidence type="ECO:0000313" key="3">
    <source>
        <dbReference type="Proteomes" id="UP000176087"/>
    </source>
</evidence>
<dbReference type="InterPro" id="IPR001387">
    <property type="entry name" value="Cro/C1-type_HTH"/>
</dbReference>
<reference evidence="2 3" key="1">
    <citation type="journal article" date="2016" name="Front. Microbiol.">
        <title>Comparative Genomics Analysis of Streptomyces Species Reveals Their Adaptation to the Marine Environment and Their Diversity at the Genomic Level.</title>
        <authorList>
            <person name="Tian X."/>
            <person name="Zhang Z."/>
            <person name="Yang T."/>
            <person name="Chen M."/>
            <person name="Li J."/>
            <person name="Chen F."/>
            <person name="Yang J."/>
            <person name="Li W."/>
            <person name="Zhang B."/>
            <person name="Zhang Z."/>
            <person name="Wu J."/>
            <person name="Zhang C."/>
            <person name="Long L."/>
            <person name="Xiao J."/>
        </authorList>
    </citation>
    <scope>NUCLEOTIDE SEQUENCE [LARGE SCALE GENOMIC DNA]</scope>
    <source>
        <strain evidence="2 3">SCSIO 10390</strain>
    </source>
</reference>
<keyword evidence="3" id="KW-1185">Reference proteome</keyword>
<feature type="domain" description="HTH cro/C1-type" evidence="1">
    <location>
        <begin position="20"/>
        <end position="49"/>
    </location>
</feature>
<proteinExistence type="predicted"/>
<evidence type="ECO:0000313" key="2">
    <source>
        <dbReference type="EMBL" id="OEU86426.1"/>
    </source>
</evidence>
<dbReference type="PATRIC" id="fig|933944.5.peg.3860"/>
<dbReference type="Pfam" id="PF19054">
    <property type="entry name" value="DUF5753"/>
    <property type="match status" value="1"/>
</dbReference>
<dbReference type="InterPro" id="IPR043917">
    <property type="entry name" value="DUF5753"/>
</dbReference>
<protein>
    <recommendedName>
        <fullName evidence="1">HTH cro/C1-type domain-containing protein</fullName>
    </recommendedName>
</protein>
<dbReference type="Pfam" id="PF13560">
    <property type="entry name" value="HTH_31"/>
    <property type="match status" value="1"/>
</dbReference>
<dbReference type="Gene3D" id="1.10.260.40">
    <property type="entry name" value="lambda repressor-like DNA-binding domains"/>
    <property type="match status" value="1"/>
</dbReference>
<dbReference type="PROSITE" id="PS50943">
    <property type="entry name" value="HTH_CROC1"/>
    <property type="match status" value="1"/>
</dbReference>
<accession>A0A1E7JIZ1</accession>
<sequence length="274" mass="29957">MPGKELDHSASPAAFFGAEVRVRREERGWSQRDLGAKTNISPSRIAQIELASIPATRHNATALDVALETGGLFARLIDLMDSTPAFPDWVQRYMRLEILATAINGYAPMVVPGLLQSEGYARAVLRAGRPRDRVEEVENRVQARLRRQELLARDNPPALWFVLEEELLRRPVGGRETMAEQLAHLAALTEDPALVIQVLPTSVGAHAALGGTLTMLTLPDAPGVAYVEGPFTGQLFEEPEQVTDCGVAYSLLQATALNREDSAALIRKAQEEMS</sequence>
<dbReference type="RefSeq" id="WP_070011290.1">
    <property type="nucleotide sequence ID" value="NZ_LJGS01000039.1"/>
</dbReference>
<gene>
    <name evidence="2" type="ORF">AN215_27140</name>
</gene>
<dbReference type="GO" id="GO:0003677">
    <property type="term" value="F:DNA binding"/>
    <property type="evidence" value="ECO:0007669"/>
    <property type="project" value="InterPro"/>
</dbReference>
<dbReference type="Proteomes" id="UP000176087">
    <property type="component" value="Unassembled WGS sequence"/>
</dbReference>
<organism evidence="2 3">
    <name type="scientific">Streptomyces abyssalis</name>
    <dbReference type="NCBI Taxonomy" id="933944"/>
    <lineage>
        <taxon>Bacteria</taxon>
        <taxon>Bacillati</taxon>
        <taxon>Actinomycetota</taxon>
        <taxon>Actinomycetes</taxon>
        <taxon>Kitasatosporales</taxon>
        <taxon>Streptomycetaceae</taxon>
        <taxon>Streptomyces</taxon>
    </lineage>
</organism>